<evidence type="ECO:0000256" key="1">
    <source>
        <dbReference type="SAM" id="SignalP"/>
    </source>
</evidence>
<dbReference type="SMART" id="SM00635">
    <property type="entry name" value="BID_2"/>
    <property type="match status" value="12"/>
</dbReference>
<dbReference type="Pfam" id="PF02368">
    <property type="entry name" value="Big_2"/>
    <property type="match status" value="1"/>
</dbReference>
<dbReference type="InterPro" id="IPR026444">
    <property type="entry name" value="Secre_tail"/>
</dbReference>
<evidence type="ECO:0000313" key="3">
    <source>
        <dbReference type="EMBL" id="PQJ08837.1"/>
    </source>
</evidence>
<dbReference type="Gene3D" id="2.60.40.1080">
    <property type="match status" value="3"/>
</dbReference>
<feature type="chain" id="PRO_5015449404" description="Ig-like domain-containing protein" evidence="1">
    <location>
        <begin position="20"/>
        <end position="2244"/>
    </location>
</feature>
<dbReference type="InterPro" id="IPR008964">
    <property type="entry name" value="Invasin/intimin_cell_adhesion"/>
</dbReference>
<dbReference type="RefSeq" id="WP_105041386.1">
    <property type="nucleotide sequence ID" value="NZ_PPSL01000011.1"/>
</dbReference>
<feature type="domain" description="Ig-like" evidence="2">
    <location>
        <begin position="25"/>
        <end position="131"/>
    </location>
</feature>
<proteinExistence type="predicted"/>
<dbReference type="SUPFAM" id="SSF49373">
    <property type="entry name" value="Invasin/intimin cell-adhesion fragments"/>
    <property type="match status" value="1"/>
</dbReference>
<dbReference type="PROSITE" id="PS50835">
    <property type="entry name" value="IG_LIKE"/>
    <property type="match status" value="1"/>
</dbReference>
<keyword evidence="1" id="KW-0732">Signal</keyword>
<evidence type="ECO:0000259" key="2">
    <source>
        <dbReference type="PROSITE" id="PS50835"/>
    </source>
</evidence>
<dbReference type="PROSITE" id="PS51257">
    <property type="entry name" value="PROKAR_LIPOPROTEIN"/>
    <property type="match status" value="1"/>
</dbReference>
<keyword evidence="4" id="KW-1185">Reference proteome</keyword>
<gene>
    <name evidence="3" type="ORF">CJD36_022085</name>
</gene>
<dbReference type="Gene3D" id="2.60.40.3080">
    <property type="match status" value="1"/>
</dbReference>
<dbReference type="OrthoDB" id="641420at2"/>
<dbReference type="NCBIfam" id="TIGR04183">
    <property type="entry name" value="Por_Secre_tail"/>
    <property type="match status" value="1"/>
</dbReference>
<feature type="signal peptide" evidence="1">
    <location>
        <begin position="1"/>
        <end position="19"/>
    </location>
</feature>
<reference evidence="3 4" key="1">
    <citation type="submission" date="2018-01" db="EMBL/GenBank/DDBJ databases">
        <title>A novel member of the phylum Bacteroidetes isolated from glacier ice.</title>
        <authorList>
            <person name="Liu Q."/>
            <person name="Xin Y.-H."/>
        </authorList>
    </citation>
    <scope>NUCLEOTIDE SEQUENCE [LARGE SCALE GENOMIC DNA]</scope>
    <source>
        <strain evidence="3 4">RB1R16</strain>
    </source>
</reference>
<organism evidence="3 4">
    <name type="scientific">Flavipsychrobacter stenotrophus</name>
    <dbReference type="NCBI Taxonomy" id="2077091"/>
    <lineage>
        <taxon>Bacteria</taxon>
        <taxon>Pseudomonadati</taxon>
        <taxon>Bacteroidota</taxon>
        <taxon>Chitinophagia</taxon>
        <taxon>Chitinophagales</taxon>
        <taxon>Chitinophagaceae</taxon>
        <taxon>Flavipsychrobacter</taxon>
    </lineage>
</organism>
<comment type="caution">
    <text evidence="3">The sequence shown here is derived from an EMBL/GenBank/DDBJ whole genome shotgun (WGS) entry which is preliminary data.</text>
</comment>
<sequence length="2244" mass="224246">MKSFLLSVLCLVVSLSCFADKVFTPNTNASISGTATYCQNATASVLTYTYNTCNTGSGTNVGTDLTITWYSNTINSTVGGSMESVTFVPSSLTATGSTTFLPSTITTGTTYYYCVITWNGTGACNTLGSLTSAVTSVIVNTAPDAIAGTLNGCVGTVTTLTNTVGGGTWTSATVAKATINSSTGAVSAVAAGTSVISYTIGTCRSTATFTVNANPAAITGTNTVCEGAVTTFTDATAGGTWSSSDPLTASVNASSPVGITGVLAGTATISYTLGTGCYAVRGVTVNTAPAAIAGTLSGCAGTITTLTNTVGGGTWTSATVAKATISSSTGAVSAVAAGTSVISYTIGTCRSTATFTVNANPAAITGTNTVCEGAITTFTDATAGGTWSTSDPSTASVNASNPVGITGVLAGTATISYTLGTGCYAVRGVTVNTAPAAISGTLSGCVGTVTTLTNAVVGGTWTSATVAKATINSSTGAVSAVSAGTSLISYTIGSCRSTATFTVNTTPVAITGTNTICENATTTFANTVAGGTWSIVDPSIASLNASSPVTITGLLAGTSTVSYTIGSCAVGRTITVNTAPAAIAGTLSACVGTVTTLTNAVGGGTWTSATVAKATINSSTGAVSAVAAGTSVISYTIGSCRSTTTFTVNANPVAITGTNTICEGAITTFTDATAGGSWSTSDPSTASINASSPVGITGVLAGTATISYTLGTGCYAIRAVTVNTAPTAITGTTNACVGVLTTLSSTPGGGTWTSATVAKATITAGGVVTPVSAGTSLISYTIGSCRSTATFTINTTPAAITGTNTICENATTTFANTVAGGTWSIVDPTVASINASSPVTITGLLAGTSTVSYTIGTCAVGRSITVNTTPTAITGTTNACVGVLTTLSSTPGGGTWTSATAARATISSGGVVTPVSAGTSLISYTIGSCRSTATFTVNTTPAATTGTNTICRFATTNFSNSVAGGTWSTNDAGIATINASSPVTITGVTAGTTIISYTIGTCAVGRSITINEGPAAITGTTSACAGTLTTLSNAVAGGTWTSATPARATITAGGVVSAVSAGTSLISYSIGTCRSTVLFTVNANPSAITGTNTVCEGSVTTFTDATAGGTWSSDNVSIATVDASNPVGITGVNAGSTIITYTLPTSCYATRGVTVNNTPDPISGSSSVCLGFQTTLSDVVGGGTWTTSAPTVATITSGGVVTGLIANTATITYTVGSCNITLPFTVNPNPAAITGTASVCEGSVTTLSNATGGGSWSSNSPSIATVDASDPVGVSGILAGTTTISYTLPTSCYSTRTLTVNPTPVAITGTMYACEGSTTTLSNLTGSGVWSSSASTIATVNASSGAVTGVLAGTANISYTLGTCYTTTGFTTLGTPDAISGVNSICVGATTTFTNSALMGSWSSNDPTIASVDASTGVVTGVLAGTTTITYSNGCGTPAVKSIDIHTVPDMPAAITGTFSFCTGTVSTLADVTALGTWSSVTTGVATITAGGVVTGVSAGTSTISYSFTNECGTSAATQSVTVVDYPTAAITSAENPCMNYASAIVFTGTSGASVVYNIDGAANVTETLTGGTFNLATGNLSATHVYELVEVHNATCTTTYDTFATLIPVPMQWVGGTFAHETEWERASNWSCGFVPGDTTDVTIPSGTTYSPLISTTRIVYTRNLTVASGAVINADVDAFLYVKGALSNGGTLSGDGNLSLNGTSAQAITGIGKVSNFELNNSAGAAINTGARMTIVKSITMTSGTLTTHDSLTLASDASGTARVAPITFGSSIAGNVKVMQYIPGGYRRYRFWSHPFSSTISLSQVQQYLDITGQGGSANGFTTTSTNNPSSYRYNPAMGNSSLSSDPGWRPFTKINALAADTNTFHRYQGIRLFFRGVKGQGLGYITDVIDPNTIGMVGALNQGDQTVALVKGGGANQDYNMVGNPYASPVDIGTVCYNAKTDGKVVGPAFYVWDPFLGAGGQFRTITIGVGAASPYYLQGNSCFQIRAANNGDALTFSESNKGVTSTHNLLKTSPNDVSLVIYDADHSPWDMLSVKFSETATVNEDNDFDAAKLQGGDLNFYSLSADGKKLAIDARPFSEDGVVALGINTKFNKEYIIKSESVVTPGNSPLYLHDKLMNKYVQLEQGTEYRFNVDNNTGTQGEQRFELSMKPGSSKAAATKITLSPNPATDAVTIVYSGASAENVSIRVLDVTGVSVYNSNYGVMQSGNISISLKDLASGIYMVEITSGTNKSVHRLVKE</sequence>
<dbReference type="InterPro" id="IPR003343">
    <property type="entry name" value="Big_2"/>
</dbReference>
<protein>
    <recommendedName>
        <fullName evidence="2">Ig-like domain-containing protein</fullName>
    </recommendedName>
</protein>
<dbReference type="Pfam" id="PF18962">
    <property type="entry name" value="Por_Secre_tail"/>
    <property type="match status" value="1"/>
</dbReference>
<accession>A0A2S7SQD7</accession>
<dbReference type="EMBL" id="PPSL01000011">
    <property type="protein sequence ID" value="PQJ08837.1"/>
    <property type="molecule type" value="Genomic_DNA"/>
</dbReference>
<evidence type="ECO:0000313" key="4">
    <source>
        <dbReference type="Proteomes" id="UP000239872"/>
    </source>
</evidence>
<dbReference type="InterPro" id="IPR007110">
    <property type="entry name" value="Ig-like_dom"/>
</dbReference>
<name>A0A2S7SQD7_9BACT</name>
<dbReference type="Proteomes" id="UP000239872">
    <property type="component" value="Unassembled WGS sequence"/>
</dbReference>